<dbReference type="OrthoDB" id="4736406at2"/>
<feature type="domain" description="Type II CBASS E2 protein" evidence="1">
    <location>
        <begin position="11"/>
        <end position="140"/>
    </location>
</feature>
<accession>A0A2P7AKA8</accession>
<evidence type="ECO:0000313" key="3">
    <source>
        <dbReference type="Proteomes" id="UP000241158"/>
    </source>
</evidence>
<dbReference type="AlphaFoldDB" id="A0A2P7AKA8"/>
<name>A0A2P7AKA8_9HYPH</name>
<dbReference type="Pfam" id="PF26395">
    <property type="entry name" value="E2-CBASS"/>
    <property type="match status" value="1"/>
</dbReference>
<organism evidence="2 3">
    <name type="scientific">Phyllobacterium endophyticum</name>
    <dbReference type="NCBI Taxonomy" id="1149773"/>
    <lineage>
        <taxon>Bacteria</taxon>
        <taxon>Pseudomonadati</taxon>
        <taxon>Pseudomonadota</taxon>
        <taxon>Alphaproteobacteria</taxon>
        <taxon>Hyphomicrobiales</taxon>
        <taxon>Phyllobacteriaceae</taxon>
        <taxon>Phyllobacterium</taxon>
    </lineage>
</organism>
<comment type="caution">
    <text evidence="2">The sequence shown here is derived from an EMBL/GenBank/DDBJ whole genome shotgun (WGS) entry which is preliminary data.</text>
</comment>
<proteinExistence type="predicted"/>
<dbReference type="Proteomes" id="UP000241158">
    <property type="component" value="Unassembled WGS sequence"/>
</dbReference>
<evidence type="ECO:0000259" key="1">
    <source>
        <dbReference type="Pfam" id="PF26395"/>
    </source>
</evidence>
<reference evidence="3" key="1">
    <citation type="submission" date="2017-11" db="EMBL/GenBank/DDBJ databases">
        <authorList>
            <person name="Kuznetsova I."/>
            <person name="Sazanova A."/>
            <person name="Chirak E."/>
            <person name="Safronova V."/>
            <person name="Willems A."/>
        </authorList>
    </citation>
    <scope>NUCLEOTIDE SEQUENCE [LARGE SCALE GENOMIC DNA]</scope>
    <source>
        <strain evidence="3">PEPV15</strain>
    </source>
</reference>
<evidence type="ECO:0000313" key="2">
    <source>
        <dbReference type="EMBL" id="PSH54627.1"/>
    </source>
</evidence>
<protein>
    <recommendedName>
        <fullName evidence="1">Type II CBASS E2 protein domain-containing protein</fullName>
    </recommendedName>
</protein>
<dbReference type="InterPro" id="IPR058588">
    <property type="entry name" value="E2-CBASS"/>
</dbReference>
<dbReference type="EMBL" id="PGGN01000008">
    <property type="protein sequence ID" value="PSH54627.1"/>
    <property type="molecule type" value="Genomic_DNA"/>
</dbReference>
<keyword evidence="3" id="KW-1185">Reference proteome</keyword>
<sequence length="154" mass="17802">MTILPYSLGEQVTAMRRDWPDFRASLRGFRQERALWIGHVTPQFQCYRLEIEYNLGMVIQGPNVRVTSPQLSRLPGNQEGSLPHVYNVGEDPTLCLFDPDAEEWSGWMLISQTIVPWAIDWLACYEWWLMTGVWHGGGRHRGTPSIRTILETSR</sequence>
<gene>
    <name evidence="2" type="ORF">CU100_25960</name>
</gene>